<name>A0A2P2PP33_RHIMU</name>
<protein>
    <submittedName>
        <fullName evidence="1">Uncharacterized protein</fullName>
    </submittedName>
</protein>
<accession>A0A2P2PP33</accession>
<dbReference type="AlphaFoldDB" id="A0A2P2PP33"/>
<sequence>MRLHAYHHEKTFPLKSWYNRSVVILETLRLITSV</sequence>
<organism evidence="1">
    <name type="scientific">Rhizophora mucronata</name>
    <name type="common">Asiatic mangrove</name>
    <dbReference type="NCBI Taxonomy" id="61149"/>
    <lineage>
        <taxon>Eukaryota</taxon>
        <taxon>Viridiplantae</taxon>
        <taxon>Streptophyta</taxon>
        <taxon>Embryophyta</taxon>
        <taxon>Tracheophyta</taxon>
        <taxon>Spermatophyta</taxon>
        <taxon>Magnoliopsida</taxon>
        <taxon>eudicotyledons</taxon>
        <taxon>Gunneridae</taxon>
        <taxon>Pentapetalae</taxon>
        <taxon>rosids</taxon>
        <taxon>fabids</taxon>
        <taxon>Malpighiales</taxon>
        <taxon>Rhizophoraceae</taxon>
        <taxon>Rhizophora</taxon>
    </lineage>
</organism>
<evidence type="ECO:0000313" key="1">
    <source>
        <dbReference type="EMBL" id="MBX56465.1"/>
    </source>
</evidence>
<proteinExistence type="predicted"/>
<dbReference type="EMBL" id="GGEC01075981">
    <property type="protein sequence ID" value="MBX56465.1"/>
    <property type="molecule type" value="Transcribed_RNA"/>
</dbReference>
<reference evidence="1" key="1">
    <citation type="submission" date="2018-02" db="EMBL/GenBank/DDBJ databases">
        <title>Rhizophora mucronata_Transcriptome.</title>
        <authorList>
            <person name="Meera S.P."/>
            <person name="Sreeshan A."/>
            <person name="Augustine A."/>
        </authorList>
    </citation>
    <scope>NUCLEOTIDE SEQUENCE</scope>
    <source>
        <tissue evidence="1">Leaf</tissue>
    </source>
</reference>